<dbReference type="PROSITE" id="PS00194">
    <property type="entry name" value="THIOREDOXIN_1"/>
    <property type="match status" value="1"/>
</dbReference>
<dbReference type="EMBL" id="JBHRYJ010000003">
    <property type="protein sequence ID" value="MFC3677107.1"/>
    <property type="molecule type" value="Genomic_DNA"/>
</dbReference>
<feature type="transmembrane region" description="Helical" evidence="8">
    <location>
        <begin position="244"/>
        <end position="264"/>
    </location>
</feature>
<keyword evidence="5 8" id="KW-1133">Transmembrane helix</keyword>
<keyword evidence="11" id="KW-1185">Reference proteome</keyword>
<keyword evidence="2" id="KW-1003">Cell membrane</keyword>
<accession>A0ABV7VJN0</accession>
<evidence type="ECO:0000256" key="4">
    <source>
        <dbReference type="ARBA" id="ARBA00022748"/>
    </source>
</evidence>
<dbReference type="RefSeq" id="WP_379728549.1">
    <property type="nucleotide sequence ID" value="NZ_JBHRYJ010000003.1"/>
</dbReference>
<dbReference type="PANTHER" id="PTHR32234">
    <property type="entry name" value="THIOL:DISULFIDE INTERCHANGE PROTEIN DSBD"/>
    <property type="match status" value="1"/>
</dbReference>
<dbReference type="Pfam" id="PF13899">
    <property type="entry name" value="Thioredoxin_7"/>
    <property type="match status" value="1"/>
</dbReference>
<feature type="transmembrane region" description="Helical" evidence="8">
    <location>
        <begin position="396"/>
        <end position="414"/>
    </location>
</feature>
<evidence type="ECO:0000313" key="10">
    <source>
        <dbReference type="EMBL" id="MFC3677107.1"/>
    </source>
</evidence>
<evidence type="ECO:0000256" key="5">
    <source>
        <dbReference type="ARBA" id="ARBA00022989"/>
    </source>
</evidence>
<evidence type="ECO:0000256" key="2">
    <source>
        <dbReference type="ARBA" id="ARBA00022475"/>
    </source>
</evidence>
<keyword evidence="6 8" id="KW-0472">Membrane</keyword>
<reference evidence="11" key="1">
    <citation type="journal article" date="2019" name="Int. J. Syst. Evol. Microbiol.">
        <title>The Global Catalogue of Microorganisms (GCM) 10K type strain sequencing project: providing services to taxonomists for standard genome sequencing and annotation.</title>
        <authorList>
            <consortium name="The Broad Institute Genomics Platform"/>
            <consortium name="The Broad Institute Genome Sequencing Center for Infectious Disease"/>
            <person name="Wu L."/>
            <person name="Ma J."/>
        </authorList>
    </citation>
    <scope>NUCLEOTIDE SEQUENCE [LARGE SCALE GENOMIC DNA]</scope>
    <source>
        <strain evidence="11">KCTC 42182</strain>
    </source>
</reference>
<evidence type="ECO:0000256" key="8">
    <source>
        <dbReference type="SAM" id="Phobius"/>
    </source>
</evidence>
<dbReference type="InterPro" id="IPR017937">
    <property type="entry name" value="Thioredoxin_CS"/>
</dbReference>
<feature type="transmembrane region" description="Helical" evidence="8">
    <location>
        <begin position="276"/>
        <end position="296"/>
    </location>
</feature>
<comment type="subcellular location">
    <subcellularLocation>
        <location evidence="1">Cell membrane</location>
        <topology evidence="1">Multi-pass membrane protein</topology>
    </subcellularLocation>
</comment>
<name>A0ABV7VJN0_9PROT</name>
<dbReference type="InterPro" id="IPR003834">
    <property type="entry name" value="Cyt_c_assmbl_TM_dom"/>
</dbReference>
<organism evidence="10 11">
    <name type="scientific">Ferrovibrio xuzhouensis</name>
    <dbReference type="NCBI Taxonomy" id="1576914"/>
    <lineage>
        <taxon>Bacteria</taxon>
        <taxon>Pseudomonadati</taxon>
        <taxon>Pseudomonadota</taxon>
        <taxon>Alphaproteobacteria</taxon>
        <taxon>Rhodospirillales</taxon>
        <taxon>Rhodospirillaceae</taxon>
        <taxon>Ferrovibrio</taxon>
    </lineage>
</organism>
<protein>
    <submittedName>
        <fullName evidence="10">Protein-disulfide reductase DsbD</fullName>
        <ecNumber evidence="10">1.8.1.8</ecNumber>
    </submittedName>
</protein>
<evidence type="ECO:0000313" key="11">
    <source>
        <dbReference type="Proteomes" id="UP001595711"/>
    </source>
</evidence>
<evidence type="ECO:0000256" key="3">
    <source>
        <dbReference type="ARBA" id="ARBA00022692"/>
    </source>
</evidence>
<dbReference type="NCBIfam" id="NF001419">
    <property type="entry name" value="PRK00293.1"/>
    <property type="match status" value="1"/>
</dbReference>
<evidence type="ECO:0000256" key="1">
    <source>
        <dbReference type="ARBA" id="ARBA00004651"/>
    </source>
</evidence>
<feature type="transmembrane region" description="Helical" evidence="8">
    <location>
        <begin position="196"/>
        <end position="223"/>
    </location>
</feature>
<dbReference type="EC" id="1.8.1.8" evidence="10"/>
<dbReference type="Gene3D" id="2.60.40.1250">
    <property type="entry name" value="Thiol:disulfide interchange protein DsbD, N-terminal domain"/>
    <property type="match status" value="1"/>
</dbReference>
<feature type="transmembrane region" description="Helical" evidence="8">
    <location>
        <begin position="420"/>
        <end position="439"/>
    </location>
</feature>
<dbReference type="PANTHER" id="PTHR32234:SF0">
    <property type="entry name" value="THIOL:DISULFIDE INTERCHANGE PROTEIN DSBD"/>
    <property type="match status" value="1"/>
</dbReference>
<dbReference type="GO" id="GO:0047134">
    <property type="term" value="F:protein-disulfide reductase [NAD(P)H] activity"/>
    <property type="evidence" value="ECO:0007669"/>
    <property type="project" value="UniProtKB-EC"/>
</dbReference>
<dbReference type="InterPro" id="IPR013766">
    <property type="entry name" value="Thioredoxin_domain"/>
</dbReference>
<dbReference type="Proteomes" id="UP001595711">
    <property type="component" value="Unassembled WGS sequence"/>
</dbReference>
<feature type="transmembrane region" description="Helical" evidence="8">
    <location>
        <begin position="354"/>
        <end position="375"/>
    </location>
</feature>
<evidence type="ECO:0000256" key="6">
    <source>
        <dbReference type="ARBA" id="ARBA00023136"/>
    </source>
</evidence>
<dbReference type="PROSITE" id="PS51352">
    <property type="entry name" value="THIOREDOXIN_2"/>
    <property type="match status" value="1"/>
</dbReference>
<dbReference type="InterPro" id="IPR036929">
    <property type="entry name" value="DsbDN_sf"/>
</dbReference>
<keyword evidence="4" id="KW-0201">Cytochrome c-type biogenesis</keyword>
<dbReference type="SUPFAM" id="SSF74863">
    <property type="entry name" value="Thiol:disulfide interchange protein DsbD, N-terminal domain (DsbD-alpha)"/>
    <property type="match status" value="1"/>
</dbReference>
<proteinExistence type="predicted"/>
<feature type="transmembrane region" description="Helical" evidence="8">
    <location>
        <begin position="451"/>
        <end position="474"/>
    </location>
</feature>
<dbReference type="InterPro" id="IPR036249">
    <property type="entry name" value="Thioredoxin-like_sf"/>
</dbReference>
<keyword evidence="10" id="KW-0560">Oxidoreductase</keyword>
<evidence type="ECO:0000256" key="7">
    <source>
        <dbReference type="ARBA" id="ARBA00023284"/>
    </source>
</evidence>
<sequence length="613" mass="64233">MIARFVQPLTTPFLLLFLLVLFPGQGRAQVMPLPADQAFHLSISRQPNDAVTFKWTIAPGYYLYRDRIKVTVGGADMPAPLVGHGMSKDDPTFGPTEIYHDEVATTVLRDAIPADADKLLVTYQGCQEGGICYPPITRHVDPISLALTDERARPETAAAGEWQAPPSAETTQALGITLAADENGGLIASLLKDGGVLFVLGSFLVFGIALAFTPCVFPMYPILAGAIARAGERVTPLRGFTLSGVYVLAMSSAFGLLGIAAAWSGQNLHMVLQSPLAVGAVAILFVALALSMFGLYELQFPSRWVTALGTVGQGSRGSLTSTAALGFTSALIVGPCVTAPLAGALLYIAQSGNVALGATSLFALGIGKGIPLMIFGTFGPQAMPKAGRWLVKVKELFGLVFLGLAISMLARFVPTTITSVLWGLLAIGTGVWLGAIDLIRSRTCMTCRVGPEMLGIGVAIYGLILVAASVGGQFGGVHIPTLSNDGAGDAPAKESFVAVANATDLSQRVASSAGRPSLVYVTADWCVTCAVIDRTVLPDATVRDRLAGFNLVKIDVSGNTPEQQMMMKFLRVVGPPTMIFVDPKTKEVPASRLIGDITVDALLASAGKAESIQ</sequence>
<dbReference type="Pfam" id="PF02683">
    <property type="entry name" value="DsbD_TM"/>
    <property type="match status" value="1"/>
</dbReference>
<dbReference type="InterPro" id="IPR028250">
    <property type="entry name" value="DsbDN"/>
</dbReference>
<dbReference type="SUPFAM" id="SSF52833">
    <property type="entry name" value="Thioredoxin-like"/>
    <property type="match status" value="1"/>
</dbReference>
<keyword evidence="7" id="KW-0676">Redox-active center</keyword>
<dbReference type="Gene3D" id="3.40.30.10">
    <property type="entry name" value="Glutaredoxin"/>
    <property type="match status" value="1"/>
</dbReference>
<evidence type="ECO:0000259" key="9">
    <source>
        <dbReference type="PROSITE" id="PS51352"/>
    </source>
</evidence>
<dbReference type="Pfam" id="PF11412">
    <property type="entry name" value="DsbD_N"/>
    <property type="match status" value="1"/>
</dbReference>
<feature type="domain" description="Thioredoxin" evidence="9">
    <location>
        <begin position="468"/>
        <end position="611"/>
    </location>
</feature>
<gene>
    <name evidence="10" type="primary">dsbD</name>
    <name evidence="10" type="ORF">ACFOOQ_16240</name>
</gene>
<keyword evidence="3 8" id="KW-0812">Transmembrane</keyword>
<comment type="caution">
    <text evidence="10">The sequence shown here is derived from an EMBL/GenBank/DDBJ whole genome shotgun (WGS) entry which is preliminary data.</text>
</comment>
<feature type="transmembrane region" description="Helical" evidence="8">
    <location>
        <begin position="323"/>
        <end position="348"/>
    </location>
</feature>